<reference evidence="1" key="1">
    <citation type="submission" date="2014-11" db="EMBL/GenBank/DDBJ databases">
        <authorList>
            <person name="Amaro Gonzalez C."/>
        </authorList>
    </citation>
    <scope>NUCLEOTIDE SEQUENCE</scope>
</reference>
<protein>
    <submittedName>
        <fullName evidence="1">Uncharacterized protein</fullName>
    </submittedName>
</protein>
<sequence length="83" mass="9557">MLMSRPECSRINFAARYSPRSCNIMKAVDIKKMKPQRASIHYMGNSGECSQSFYQFAPNTPNPHVPNIYRTSCSAHKVCDHRY</sequence>
<evidence type="ECO:0000313" key="1">
    <source>
        <dbReference type="EMBL" id="JAH95410.1"/>
    </source>
</evidence>
<dbReference type="AlphaFoldDB" id="A0A0E9X0K5"/>
<proteinExistence type="predicted"/>
<organism evidence="1">
    <name type="scientific">Anguilla anguilla</name>
    <name type="common">European freshwater eel</name>
    <name type="synonym">Muraena anguilla</name>
    <dbReference type="NCBI Taxonomy" id="7936"/>
    <lineage>
        <taxon>Eukaryota</taxon>
        <taxon>Metazoa</taxon>
        <taxon>Chordata</taxon>
        <taxon>Craniata</taxon>
        <taxon>Vertebrata</taxon>
        <taxon>Euteleostomi</taxon>
        <taxon>Actinopterygii</taxon>
        <taxon>Neopterygii</taxon>
        <taxon>Teleostei</taxon>
        <taxon>Anguilliformes</taxon>
        <taxon>Anguillidae</taxon>
        <taxon>Anguilla</taxon>
    </lineage>
</organism>
<accession>A0A0E9X0K5</accession>
<dbReference type="EMBL" id="GBXM01013167">
    <property type="protein sequence ID" value="JAH95410.1"/>
    <property type="molecule type" value="Transcribed_RNA"/>
</dbReference>
<reference evidence="1" key="2">
    <citation type="journal article" date="2015" name="Fish Shellfish Immunol.">
        <title>Early steps in the European eel (Anguilla anguilla)-Vibrio vulnificus interaction in the gills: Role of the RtxA13 toxin.</title>
        <authorList>
            <person name="Callol A."/>
            <person name="Pajuelo D."/>
            <person name="Ebbesson L."/>
            <person name="Teles M."/>
            <person name="MacKenzie S."/>
            <person name="Amaro C."/>
        </authorList>
    </citation>
    <scope>NUCLEOTIDE SEQUENCE</scope>
</reference>
<name>A0A0E9X0K5_ANGAN</name>